<keyword evidence="1" id="KW-1133">Transmembrane helix</keyword>
<evidence type="ECO:0000313" key="3">
    <source>
        <dbReference type="Proteomes" id="UP000245207"/>
    </source>
</evidence>
<dbReference type="OrthoDB" id="1925570at2759"/>
<keyword evidence="1" id="KW-0472">Membrane</keyword>
<dbReference type="Proteomes" id="UP000245207">
    <property type="component" value="Unassembled WGS sequence"/>
</dbReference>
<proteinExistence type="predicted"/>
<feature type="transmembrane region" description="Helical" evidence="1">
    <location>
        <begin position="195"/>
        <end position="214"/>
    </location>
</feature>
<dbReference type="PANTHER" id="PTHR36074:SF1">
    <property type="entry name" value="ISOPENTENYL-DIPHOSPHATE DELTA-ISOMERASE"/>
    <property type="match status" value="1"/>
</dbReference>
<evidence type="ECO:0000256" key="1">
    <source>
        <dbReference type="SAM" id="Phobius"/>
    </source>
</evidence>
<feature type="transmembrane region" description="Helical" evidence="1">
    <location>
        <begin position="159"/>
        <end position="183"/>
    </location>
</feature>
<gene>
    <name evidence="2" type="ORF">CTI12_AA191170</name>
</gene>
<comment type="caution">
    <text evidence="2">The sequence shown here is derived from an EMBL/GenBank/DDBJ whole genome shotgun (WGS) entry which is preliminary data.</text>
</comment>
<feature type="transmembrane region" description="Helical" evidence="1">
    <location>
        <begin position="243"/>
        <end position="268"/>
    </location>
</feature>
<dbReference type="EMBL" id="PKPP01001639">
    <property type="protein sequence ID" value="PWA81062.1"/>
    <property type="molecule type" value="Genomic_DNA"/>
</dbReference>
<dbReference type="PANTHER" id="PTHR36074">
    <property type="entry name" value="ISOPENTENYL-DIPHOSPHATE DELTA-ISOMERASE"/>
    <property type="match status" value="1"/>
</dbReference>
<accession>A0A2U1P5N7</accession>
<keyword evidence="1" id="KW-0812">Transmembrane</keyword>
<name>A0A2U1P5N7_ARTAN</name>
<organism evidence="2 3">
    <name type="scientific">Artemisia annua</name>
    <name type="common">Sweet wormwood</name>
    <dbReference type="NCBI Taxonomy" id="35608"/>
    <lineage>
        <taxon>Eukaryota</taxon>
        <taxon>Viridiplantae</taxon>
        <taxon>Streptophyta</taxon>
        <taxon>Embryophyta</taxon>
        <taxon>Tracheophyta</taxon>
        <taxon>Spermatophyta</taxon>
        <taxon>Magnoliopsida</taxon>
        <taxon>eudicotyledons</taxon>
        <taxon>Gunneridae</taxon>
        <taxon>Pentapetalae</taxon>
        <taxon>asterids</taxon>
        <taxon>campanulids</taxon>
        <taxon>Asterales</taxon>
        <taxon>Asteraceae</taxon>
        <taxon>Asteroideae</taxon>
        <taxon>Anthemideae</taxon>
        <taxon>Artemisiinae</taxon>
        <taxon>Artemisia</taxon>
    </lineage>
</organism>
<protein>
    <submittedName>
        <fullName evidence="2">Uncharacterized protein</fullName>
    </submittedName>
</protein>
<dbReference type="STRING" id="35608.A0A2U1P5N7"/>
<evidence type="ECO:0000313" key="2">
    <source>
        <dbReference type="EMBL" id="PWA81062.1"/>
    </source>
</evidence>
<reference evidence="2 3" key="1">
    <citation type="journal article" date="2018" name="Mol. Plant">
        <title>The genome of Artemisia annua provides insight into the evolution of Asteraceae family and artemisinin biosynthesis.</title>
        <authorList>
            <person name="Shen Q."/>
            <person name="Zhang L."/>
            <person name="Liao Z."/>
            <person name="Wang S."/>
            <person name="Yan T."/>
            <person name="Shi P."/>
            <person name="Liu M."/>
            <person name="Fu X."/>
            <person name="Pan Q."/>
            <person name="Wang Y."/>
            <person name="Lv Z."/>
            <person name="Lu X."/>
            <person name="Zhang F."/>
            <person name="Jiang W."/>
            <person name="Ma Y."/>
            <person name="Chen M."/>
            <person name="Hao X."/>
            <person name="Li L."/>
            <person name="Tang Y."/>
            <person name="Lv G."/>
            <person name="Zhou Y."/>
            <person name="Sun X."/>
            <person name="Brodelius P.E."/>
            <person name="Rose J.K.C."/>
            <person name="Tang K."/>
        </authorList>
    </citation>
    <scope>NUCLEOTIDE SEQUENCE [LARGE SCALE GENOMIC DNA]</scope>
    <source>
        <strain evidence="3">cv. Huhao1</strain>
        <tissue evidence="2">Leaf</tissue>
    </source>
</reference>
<dbReference type="AlphaFoldDB" id="A0A2U1P5N7"/>
<keyword evidence="3" id="KW-1185">Reference proteome</keyword>
<sequence>MIHRVDETVLVEEELLIVTRLLPLHFLKEDYLKSGTIFGHDTKKYDIELKSVFSASQLRPFVLISFRSLLMFYLPLLESNLNDFANVSLYDLVDEHQGCGLCCTSQDGRQILGYAASWLVQVGIECYRYVRDISKSNQVDDINVDAKRKEEAKLPRQRVYYVTVWCCSSLVSASIGSGITATLFRPSFGQFIRQILGYAASWLVQVGIECYRYVRDISKSNQVDDINVDAKHKEEAKLPRQRVYYVTVWCCSSLVSASIGSGITATLFRPSFGQFISKNHTTTQLVKHG</sequence>